<evidence type="ECO:0000313" key="2">
    <source>
        <dbReference type="Proteomes" id="UP001151760"/>
    </source>
</evidence>
<dbReference type="EMBL" id="BQNB010012582">
    <property type="protein sequence ID" value="GJT05396.1"/>
    <property type="molecule type" value="Genomic_DNA"/>
</dbReference>
<dbReference type="InterPro" id="IPR020103">
    <property type="entry name" value="PsdUridine_synth_cat_dom_sf"/>
</dbReference>
<evidence type="ECO:0000313" key="1">
    <source>
        <dbReference type="EMBL" id="GJT05396.1"/>
    </source>
</evidence>
<name>A0ABQ5AT04_9ASTR</name>
<organism evidence="1 2">
    <name type="scientific">Tanacetum coccineum</name>
    <dbReference type="NCBI Taxonomy" id="301880"/>
    <lineage>
        <taxon>Eukaryota</taxon>
        <taxon>Viridiplantae</taxon>
        <taxon>Streptophyta</taxon>
        <taxon>Embryophyta</taxon>
        <taxon>Tracheophyta</taxon>
        <taxon>Spermatophyta</taxon>
        <taxon>Magnoliopsida</taxon>
        <taxon>eudicotyledons</taxon>
        <taxon>Gunneridae</taxon>
        <taxon>Pentapetalae</taxon>
        <taxon>asterids</taxon>
        <taxon>campanulids</taxon>
        <taxon>Asterales</taxon>
        <taxon>Asteraceae</taxon>
        <taxon>Asteroideae</taxon>
        <taxon>Anthemideae</taxon>
        <taxon>Anthemidinae</taxon>
        <taxon>Tanacetum</taxon>
    </lineage>
</organism>
<comment type="caution">
    <text evidence="1">The sequence shown here is derived from an EMBL/GenBank/DDBJ whole genome shotgun (WGS) entry which is preliminary data.</text>
</comment>
<dbReference type="SUPFAM" id="SSF55120">
    <property type="entry name" value="Pseudouridine synthase"/>
    <property type="match status" value="1"/>
</dbReference>
<accession>A0ABQ5AT04</accession>
<dbReference type="Proteomes" id="UP001151760">
    <property type="component" value="Unassembled WGS sequence"/>
</dbReference>
<dbReference type="Gene3D" id="3.30.2350.10">
    <property type="entry name" value="Pseudouridine synthase"/>
    <property type="match status" value="1"/>
</dbReference>
<gene>
    <name evidence="1" type="ORF">Tco_0839858</name>
</gene>
<reference evidence="1" key="2">
    <citation type="submission" date="2022-01" db="EMBL/GenBank/DDBJ databases">
        <authorList>
            <person name="Yamashiro T."/>
            <person name="Shiraishi A."/>
            <person name="Satake H."/>
            <person name="Nakayama K."/>
        </authorList>
    </citation>
    <scope>NUCLEOTIDE SEQUENCE</scope>
</reference>
<protein>
    <submittedName>
        <fullName evidence="1">RNA pseudouridine synthase 7</fullName>
    </submittedName>
</protein>
<reference evidence="1" key="1">
    <citation type="journal article" date="2022" name="Int. J. Mol. Sci.">
        <title>Draft Genome of Tanacetum Coccineum: Genomic Comparison of Closely Related Tanacetum-Family Plants.</title>
        <authorList>
            <person name="Yamashiro T."/>
            <person name="Shiraishi A."/>
            <person name="Nakayama K."/>
            <person name="Satake H."/>
        </authorList>
    </citation>
    <scope>NUCLEOTIDE SEQUENCE</scope>
</reference>
<proteinExistence type="predicted"/>
<keyword evidence="2" id="KW-1185">Reference proteome</keyword>
<sequence length="177" mass="20459">MRKRRSTMFGATKDVTHMIFSKQLRRHEPLVMALYVTILHKGEVVLTVCKPTLVPVHQCGQYSKSTVVRILQAEHDMAHLFPIHRLDPGLLALAGSAYQAQILRQQNSRLPRSEIARARRRYYVLIEKRWSLITTHGHGEQDFEDHTIYLLAGTAAMILIMAWEPHLKQFPIPMTNR</sequence>